<evidence type="ECO:0000313" key="2">
    <source>
        <dbReference type="EMBL" id="KAK4500351.1"/>
    </source>
</evidence>
<reference evidence="2 3" key="1">
    <citation type="journal article" date="2023" name="G3 (Bethesda)">
        <title>A chromosome-level genome assembly of Zasmidium syzygii isolated from banana leaves.</title>
        <authorList>
            <person name="van Westerhoven A.C."/>
            <person name="Mehrabi R."/>
            <person name="Talebi R."/>
            <person name="Steentjes M.B.F."/>
            <person name="Corcolon B."/>
            <person name="Chong P.A."/>
            <person name="Kema G.H.J."/>
            <person name="Seidl M.F."/>
        </authorList>
    </citation>
    <scope>NUCLEOTIDE SEQUENCE [LARGE SCALE GENOMIC DNA]</scope>
    <source>
        <strain evidence="2 3">P124</strain>
    </source>
</reference>
<dbReference type="Proteomes" id="UP001305779">
    <property type="component" value="Unassembled WGS sequence"/>
</dbReference>
<gene>
    <name evidence="2" type="ORF">PRZ48_008540</name>
</gene>
<feature type="region of interest" description="Disordered" evidence="1">
    <location>
        <begin position="1"/>
        <end position="20"/>
    </location>
</feature>
<feature type="compositionally biased region" description="Polar residues" evidence="1">
    <location>
        <begin position="165"/>
        <end position="176"/>
    </location>
</feature>
<feature type="compositionally biased region" description="Basic and acidic residues" evidence="1">
    <location>
        <begin position="136"/>
        <end position="153"/>
    </location>
</feature>
<dbReference type="EMBL" id="JAXOVC010000006">
    <property type="protein sequence ID" value="KAK4500351.1"/>
    <property type="molecule type" value="Genomic_DNA"/>
</dbReference>
<comment type="caution">
    <text evidence="2">The sequence shown here is derived from an EMBL/GenBank/DDBJ whole genome shotgun (WGS) entry which is preliminary data.</text>
</comment>
<feature type="region of interest" description="Disordered" evidence="1">
    <location>
        <begin position="105"/>
        <end position="182"/>
    </location>
</feature>
<sequence>MDDEKEVVVAPTPPTQKSMPEEKIPCIMDDEKEVVVDTRQQTIPEEKIVLEAGDEVSQRPVLKSLSVFRTTDDSRELLDPDTGTTVYNVGLEIKKHFLRPDEHFVTVRPGTSSPPARAKVNAKSGDIHLSTGDNEPSQKLEKADCSTSRHDDLSPSGRPTPPSQANPQRSTSSSKYLYTPKR</sequence>
<protein>
    <submittedName>
        <fullName evidence="2">Uncharacterized protein</fullName>
    </submittedName>
</protein>
<keyword evidence="3" id="KW-1185">Reference proteome</keyword>
<evidence type="ECO:0000256" key="1">
    <source>
        <dbReference type="SAM" id="MobiDB-lite"/>
    </source>
</evidence>
<organism evidence="2 3">
    <name type="scientific">Zasmidium cellare</name>
    <name type="common">Wine cellar mold</name>
    <name type="synonym">Racodium cellare</name>
    <dbReference type="NCBI Taxonomy" id="395010"/>
    <lineage>
        <taxon>Eukaryota</taxon>
        <taxon>Fungi</taxon>
        <taxon>Dikarya</taxon>
        <taxon>Ascomycota</taxon>
        <taxon>Pezizomycotina</taxon>
        <taxon>Dothideomycetes</taxon>
        <taxon>Dothideomycetidae</taxon>
        <taxon>Mycosphaerellales</taxon>
        <taxon>Mycosphaerellaceae</taxon>
        <taxon>Zasmidium</taxon>
    </lineage>
</organism>
<evidence type="ECO:0000313" key="3">
    <source>
        <dbReference type="Proteomes" id="UP001305779"/>
    </source>
</evidence>
<accession>A0ABR0EGG4</accession>
<name>A0ABR0EGG4_ZASCE</name>
<proteinExistence type="predicted"/>